<sequence>MFEFPVDTASLFTERSRRFAGWGIPEPVAPGGRCSTPRSPCRLCHRLGGDEESAGRLERARRSPAPLLA</sequence>
<organism evidence="1 2">
    <name type="scientific">Nonomuraea deserti</name>
    <dbReference type="NCBI Taxonomy" id="1848322"/>
    <lineage>
        <taxon>Bacteria</taxon>
        <taxon>Bacillati</taxon>
        <taxon>Actinomycetota</taxon>
        <taxon>Actinomycetes</taxon>
        <taxon>Streptosporangiales</taxon>
        <taxon>Streptosporangiaceae</taxon>
        <taxon>Nonomuraea</taxon>
    </lineage>
</organism>
<keyword evidence="2" id="KW-1185">Reference proteome</keyword>
<name>A0A4R4VF51_9ACTN</name>
<evidence type="ECO:0000313" key="2">
    <source>
        <dbReference type="Proteomes" id="UP000295258"/>
    </source>
</evidence>
<accession>A0A4R4VF51</accession>
<dbReference type="EMBL" id="SMKO01000048">
    <property type="protein sequence ID" value="TDD04178.1"/>
    <property type="molecule type" value="Genomic_DNA"/>
</dbReference>
<dbReference type="AlphaFoldDB" id="A0A4R4VF51"/>
<comment type="caution">
    <text evidence="1">The sequence shown here is derived from an EMBL/GenBank/DDBJ whole genome shotgun (WGS) entry which is preliminary data.</text>
</comment>
<dbReference type="RefSeq" id="WP_132596679.1">
    <property type="nucleotide sequence ID" value="NZ_SMKO01000048.1"/>
</dbReference>
<protein>
    <submittedName>
        <fullName evidence="1">Uncharacterized protein</fullName>
    </submittedName>
</protein>
<dbReference type="Proteomes" id="UP000295258">
    <property type="component" value="Unassembled WGS sequence"/>
</dbReference>
<evidence type="ECO:0000313" key="1">
    <source>
        <dbReference type="EMBL" id="TDD04178.1"/>
    </source>
</evidence>
<gene>
    <name evidence="1" type="ORF">E1292_19655</name>
</gene>
<reference evidence="1 2" key="1">
    <citation type="submission" date="2019-03" db="EMBL/GenBank/DDBJ databases">
        <title>Draft genome sequences of novel Actinobacteria.</title>
        <authorList>
            <person name="Sahin N."/>
            <person name="Ay H."/>
            <person name="Saygin H."/>
        </authorList>
    </citation>
    <scope>NUCLEOTIDE SEQUENCE [LARGE SCALE GENOMIC DNA]</scope>
    <source>
        <strain evidence="1 2">KC310</strain>
    </source>
</reference>
<proteinExistence type="predicted"/>